<proteinExistence type="predicted"/>
<feature type="chain" id="PRO_5001744872" evidence="1">
    <location>
        <begin position="20"/>
        <end position="238"/>
    </location>
</feature>
<reference evidence="2 3" key="1">
    <citation type="submission" date="2014-04" db="EMBL/GenBank/DDBJ databases">
        <authorList>
            <person name="Sears C."/>
            <person name="Carroll K."/>
            <person name="Sack B.R."/>
            <person name="Qadri F."/>
            <person name="Myers L.L."/>
            <person name="Chung G.-T."/>
            <person name="Escheverria P."/>
            <person name="Fraser C.M."/>
            <person name="Sadzewicz L."/>
            <person name="Shefchek K.A."/>
            <person name="Tallon L."/>
            <person name="Das S.P."/>
            <person name="Daugherty S."/>
            <person name="Mongodin E.F."/>
        </authorList>
    </citation>
    <scope>NUCLEOTIDE SEQUENCE [LARGE SCALE GENOMIC DNA]</scope>
    <source>
        <strain evidence="2 3">3978 T3 ii</strain>
    </source>
</reference>
<gene>
    <name evidence="2" type="ORF">M094_4487</name>
</gene>
<dbReference type="InterPro" id="IPR029058">
    <property type="entry name" value="AB_hydrolase_fold"/>
</dbReference>
<dbReference type="GO" id="GO:0016747">
    <property type="term" value="F:acyltransferase activity, transferring groups other than amino-acyl groups"/>
    <property type="evidence" value="ECO:0007669"/>
    <property type="project" value="TreeGrafter"/>
</dbReference>
<dbReference type="EMBL" id="JNHN01000150">
    <property type="protein sequence ID" value="KDS52675.1"/>
    <property type="molecule type" value="Genomic_DNA"/>
</dbReference>
<name>A0A078S5D3_BACUN</name>
<dbReference type="SUPFAM" id="SSF53474">
    <property type="entry name" value="alpha/beta-Hydrolases"/>
    <property type="match status" value="1"/>
</dbReference>
<dbReference type="Gene3D" id="2.60.40.10">
    <property type="entry name" value="Immunoglobulins"/>
    <property type="match status" value="1"/>
</dbReference>
<evidence type="ECO:0000256" key="1">
    <source>
        <dbReference type="SAM" id="SignalP"/>
    </source>
</evidence>
<accession>A0A078S5D3</accession>
<dbReference type="CDD" id="cd11294">
    <property type="entry name" value="E_set_Esterase_like_N"/>
    <property type="match status" value="1"/>
</dbReference>
<dbReference type="AlphaFoldDB" id="A0A078S5D3"/>
<keyword evidence="1" id="KW-0732">Signal</keyword>
<dbReference type="InterPro" id="IPR014756">
    <property type="entry name" value="Ig_E-set"/>
</dbReference>
<dbReference type="PANTHER" id="PTHR48098:SF1">
    <property type="entry name" value="DIACYLGLYCEROL ACYLTRANSFERASE_MYCOLYLTRANSFERASE AG85A"/>
    <property type="match status" value="1"/>
</dbReference>
<dbReference type="Gene3D" id="3.40.50.1820">
    <property type="entry name" value="alpha/beta hydrolase"/>
    <property type="match status" value="1"/>
</dbReference>
<dbReference type="PANTHER" id="PTHR48098">
    <property type="entry name" value="ENTEROCHELIN ESTERASE-RELATED"/>
    <property type="match status" value="1"/>
</dbReference>
<dbReference type="RefSeq" id="WP_039161854.1">
    <property type="nucleotide sequence ID" value="NZ_JNHN01000150.1"/>
</dbReference>
<sequence>MKKIILAAFMAACGLQMSAQQNLFVAQDLESAIVNKDNTVTFNFKAPDAKRVQIAGDFAEKAEGQHIGGMVGAGLIEMTKNSEGIWTYTTKPLDSELYSYEFMVDGVPTIDPNNVYVYRDFATTSNVFIVGNGKADLYKVNKVPHGTLAHRWYHSDGMKMDRRINIYTPAGYEQSGDRKYPVLYLLHGMGGDEDEWTTFGRAAQILDNLIAQGKAEPMIVVMPNGHAAMEAAPGESSL</sequence>
<dbReference type="Proteomes" id="UP000028013">
    <property type="component" value="Unassembled WGS sequence"/>
</dbReference>
<dbReference type="InterPro" id="IPR050583">
    <property type="entry name" value="Mycobacterial_A85_antigen"/>
</dbReference>
<protein>
    <submittedName>
        <fullName evidence="2">Esterase family protein</fullName>
    </submittedName>
</protein>
<feature type="signal peptide" evidence="1">
    <location>
        <begin position="1"/>
        <end position="19"/>
    </location>
</feature>
<comment type="caution">
    <text evidence="2">The sequence shown here is derived from an EMBL/GenBank/DDBJ whole genome shotgun (WGS) entry which is preliminary data.</text>
</comment>
<evidence type="ECO:0000313" key="3">
    <source>
        <dbReference type="Proteomes" id="UP000028013"/>
    </source>
</evidence>
<dbReference type="InterPro" id="IPR000801">
    <property type="entry name" value="Esterase-like"/>
</dbReference>
<dbReference type="SUPFAM" id="SSF81296">
    <property type="entry name" value="E set domains"/>
    <property type="match status" value="1"/>
</dbReference>
<evidence type="ECO:0000313" key="2">
    <source>
        <dbReference type="EMBL" id="KDS52675.1"/>
    </source>
</evidence>
<dbReference type="Pfam" id="PF00756">
    <property type="entry name" value="Esterase"/>
    <property type="match status" value="1"/>
</dbReference>
<feature type="non-terminal residue" evidence="2">
    <location>
        <position position="238"/>
    </location>
</feature>
<organism evidence="2 3">
    <name type="scientific">Bacteroides uniformis str. 3978 T3 ii</name>
    <dbReference type="NCBI Taxonomy" id="1339349"/>
    <lineage>
        <taxon>Bacteria</taxon>
        <taxon>Pseudomonadati</taxon>
        <taxon>Bacteroidota</taxon>
        <taxon>Bacteroidia</taxon>
        <taxon>Bacteroidales</taxon>
        <taxon>Bacteroidaceae</taxon>
        <taxon>Bacteroides</taxon>
    </lineage>
</organism>
<dbReference type="InterPro" id="IPR013783">
    <property type="entry name" value="Ig-like_fold"/>
</dbReference>